<reference evidence="1" key="1">
    <citation type="journal article" date="2010" name="Science">
        <title>Plasticity of animal genome architecture unmasked by rapid evolution of a pelagic tunicate.</title>
        <authorList>
            <person name="Denoeud F."/>
            <person name="Henriet S."/>
            <person name="Mungpakdee S."/>
            <person name="Aury J.M."/>
            <person name="Da Silva C."/>
            <person name="Brinkmann H."/>
            <person name="Mikhaleva J."/>
            <person name="Olsen L.C."/>
            <person name="Jubin C."/>
            <person name="Canestro C."/>
            <person name="Bouquet J.M."/>
            <person name="Danks G."/>
            <person name="Poulain J."/>
            <person name="Campsteijn C."/>
            <person name="Adamski M."/>
            <person name="Cross I."/>
            <person name="Yadetie F."/>
            <person name="Muffato M."/>
            <person name="Louis A."/>
            <person name="Butcher S."/>
            <person name="Tsagkogeorga G."/>
            <person name="Konrad A."/>
            <person name="Singh S."/>
            <person name="Jensen M.F."/>
            <person name="Cong E.H."/>
            <person name="Eikeseth-Otteraa H."/>
            <person name="Noel B."/>
            <person name="Anthouard V."/>
            <person name="Porcel B.M."/>
            <person name="Kachouri-Lafond R."/>
            <person name="Nishino A."/>
            <person name="Ugolini M."/>
            <person name="Chourrout P."/>
            <person name="Nishida H."/>
            <person name="Aasland R."/>
            <person name="Huzurbazar S."/>
            <person name="Westhof E."/>
            <person name="Delsuc F."/>
            <person name="Lehrach H."/>
            <person name="Reinhardt R."/>
            <person name="Weissenbach J."/>
            <person name="Roy S.W."/>
            <person name="Artiguenave F."/>
            <person name="Postlethwait J.H."/>
            <person name="Manak J.R."/>
            <person name="Thompson E.M."/>
            <person name="Jaillon O."/>
            <person name="Du Pasquier L."/>
            <person name="Boudinot P."/>
            <person name="Liberles D.A."/>
            <person name="Volff J.N."/>
            <person name="Philippe H."/>
            <person name="Lenhard B."/>
            <person name="Roest Crollius H."/>
            <person name="Wincker P."/>
            <person name="Chourrout D."/>
        </authorList>
    </citation>
    <scope>NUCLEOTIDE SEQUENCE [LARGE SCALE GENOMIC DNA]</scope>
</reference>
<sequence>MGSFANTQSVIKAKTWRLIPSRWKNFAENIKQKMKRKQTRNLKKNRKETIFTEIQMETLGCFSTQYLIISQKKSVALISQANSTQDAGV</sequence>
<proteinExistence type="predicted"/>
<dbReference type="EMBL" id="FN654436">
    <property type="protein sequence ID" value="CBY33672.1"/>
    <property type="molecule type" value="Genomic_DNA"/>
</dbReference>
<accession>E4YDR1</accession>
<organism evidence="1">
    <name type="scientific">Oikopleura dioica</name>
    <name type="common">Tunicate</name>
    <dbReference type="NCBI Taxonomy" id="34765"/>
    <lineage>
        <taxon>Eukaryota</taxon>
        <taxon>Metazoa</taxon>
        <taxon>Chordata</taxon>
        <taxon>Tunicata</taxon>
        <taxon>Appendicularia</taxon>
        <taxon>Copelata</taxon>
        <taxon>Oikopleuridae</taxon>
        <taxon>Oikopleura</taxon>
    </lineage>
</organism>
<evidence type="ECO:0000313" key="1">
    <source>
        <dbReference type="EMBL" id="CBY33672.1"/>
    </source>
</evidence>
<gene>
    <name evidence="1" type="ORF">GSOID_T00021598001</name>
</gene>
<name>E4YDR1_OIKDI</name>
<dbReference type="Proteomes" id="UP000011014">
    <property type="component" value="Unassembled WGS sequence"/>
</dbReference>
<dbReference type="AlphaFoldDB" id="E4YDR1"/>
<protein>
    <submittedName>
        <fullName evidence="1">Uncharacterized protein</fullName>
    </submittedName>
</protein>